<reference evidence="1" key="1">
    <citation type="submission" date="2023-01" db="EMBL/GenBank/DDBJ databases">
        <title>Genome assembly of the deep-sea coral Lophelia pertusa.</title>
        <authorList>
            <person name="Herrera S."/>
            <person name="Cordes E."/>
        </authorList>
    </citation>
    <scope>NUCLEOTIDE SEQUENCE</scope>
    <source>
        <strain evidence="1">USNM1676648</strain>
        <tissue evidence="1">Polyp</tissue>
    </source>
</reference>
<sequence length="312" mass="34982">MIIGTPSKVEDVIKYADFTQKVSPVELVDESTLDEEPNSDDLQGLMDGNIKLNTSDLHVLPADTSVFKCVGHIYKIDDDLISSQFLVINKEHAINVTAGDVVVSAQSHGFIEKVVRVNETLDMVFMETELERCTENSTWTHRFKPRVPDSPSDDDVVCTGGDNSYGLIITEPDGEQQQISVNDSIIGRSSNPFIAKVIESHVTGDFLLIEVLPVLSVINGTAVTVVSLEQLHKEHRRHKRDIYEKTKRFRKSHRAKNKFSTFTMYADFIVSMGVFTDRDQNGVEFITDALFGLEMIGEVIYNVDVQIGIEDR</sequence>
<dbReference type="OrthoDB" id="5975827at2759"/>
<dbReference type="Proteomes" id="UP001163046">
    <property type="component" value="Unassembled WGS sequence"/>
</dbReference>
<organism evidence="1 2">
    <name type="scientific">Desmophyllum pertusum</name>
    <dbReference type="NCBI Taxonomy" id="174260"/>
    <lineage>
        <taxon>Eukaryota</taxon>
        <taxon>Metazoa</taxon>
        <taxon>Cnidaria</taxon>
        <taxon>Anthozoa</taxon>
        <taxon>Hexacorallia</taxon>
        <taxon>Scleractinia</taxon>
        <taxon>Caryophylliina</taxon>
        <taxon>Caryophylliidae</taxon>
        <taxon>Desmophyllum</taxon>
    </lineage>
</organism>
<dbReference type="AlphaFoldDB" id="A0A9W9YTW4"/>
<proteinExistence type="predicted"/>
<evidence type="ECO:0000313" key="1">
    <source>
        <dbReference type="EMBL" id="KAJ7369410.1"/>
    </source>
</evidence>
<protein>
    <submittedName>
        <fullName evidence="1">Uncharacterized protein</fullName>
    </submittedName>
</protein>
<keyword evidence="2" id="KW-1185">Reference proteome</keyword>
<evidence type="ECO:0000313" key="2">
    <source>
        <dbReference type="Proteomes" id="UP001163046"/>
    </source>
</evidence>
<gene>
    <name evidence="1" type="ORF">OS493_039212</name>
</gene>
<dbReference type="EMBL" id="MU826990">
    <property type="protein sequence ID" value="KAJ7369410.1"/>
    <property type="molecule type" value="Genomic_DNA"/>
</dbReference>
<name>A0A9W9YTW4_9CNID</name>
<accession>A0A9W9YTW4</accession>
<comment type="caution">
    <text evidence="1">The sequence shown here is derived from an EMBL/GenBank/DDBJ whole genome shotgun (WGS) entry which is preliminary data.</text>
</comment>